<evidence type="ECO:0000256" key="2">
    <source>
        <dbReference type="ARBA" id="ARBA00022795"/>
    </source>
</evidence>
<keyword evidence="5" id="KW-0282">Flagellum</keyword>
<sequence length="150" mass="16995">MKYASTRLGEFEVPPASILTFTQGLSGFEMELEYALLPFDAKTESPLHWLHSLHNAELAFVVTNPFLFVPDYQVEMSPADKLELAFGTNDAMAVLSIVRVPEDYRQMTANLLAPIVINEARRLCKQIVLTHPNYETRHYLLPESVRNSNA</sequence>
<evidence type="ECO:0000256" key="1">
    <source>
        <dbReference type="ARBA" id="ARBA00022490"/>
    </source>
</evidence>
<proteinExistence type="inferred from homology"/>
<protein>
    <recommendedName>
        <fullName evidence="4">Flagellar assembly factor FliW</fullName>
    </recommendedName>
</protein>
<dbReference type="PANTHER" id="PTHR39190:SF1">
    <property type="entry name" value="FLAGELLAR ASSEMBLY FACTOR FLIW"/>
    <property type="match status" value="1"/>
</dbReference>
<dbReference type="Pfam" id="PF02623">
    <property type="entry name" value="FliW"/>
    <property type="match status" value="1"/>
</dbReference>
<keyword evidence="5" id="KW-0966">Cell projection</keyword>
<accession>A0ABN8VZI4</accession>
<keyword evidence="5" id="KW-0969">Cilium</keyword>
<dbReference type="InterPro" id="IPR024046">
    <property type="entry name" value="Flagellar_assmbl_FliW_dom_sf"/>
</dbReference>
<keyword evidence="1 4" id="KW-0963">Cytoplasm</keyword>
<evidence type="ECO:0000256" key="4">
    <source>
        <dbReference type="HAMAP-Rule" id="MF_01185"/>
    </source>
</evidence>
<reference evidence="5 6" key="1">
    <citation type="submission" date="2022-09" db="EMBL/GenBank/DDBJ databases">
        <authorList>
            <person name="Kop L."/>
        </authorList>
    </citation>
    <scope>NUCLEOTIDE SEQUENCE [LARGE SCALE GENOMIC DNA]</scope>
    <source>
        <strain evidence="5 6">347</strain>
    </source>
</reference>
<organism evidence="5 6">
    <name type="scientific">Nitrospina watsonii</name>
    <dbReference type="NCBI Taxonomy" id="1323948"/>
    <lineage>
        <taxon>Bacteria</taxon>
        <taxon>Pseudomonadati</taxon>
        <taxon>Nitrospinota/Tectimicrobiota group</taxon>
        <taxon>Nitrospinota</taxon>
        <taxon>Nitrospinia</taxon>
        <taxon>Nitrospinales</taxon>
        <taxon>Nitrospinaceae</taxon>
        <taxon>Nitrospina</taxon>
    </lineage>
</organism>
<comment type="subcellular location">
    <subcellularLocation>
        <location evidence="4">Cytoplasm</location>
    </subcellularLocation>
</comment>
<keyword evidence="2 4" id="KW-1005">Bacterial flagellum biogenesis</keyword>
<evidence type="ECO:0000256" key="3">
    <source>
        <dbReference type="ARBA" id="ARBA00022845"/>
    </source>
</evidence>
<keyword evidence="4" id="KW-0143">Chaperone</keyword>
<dbReference type="Gene3D" id="2.30.290.10">
    <property type="entry name" value="BH3618-like"/>
    <property type="match status" value="1"/>
</dbReference>
<comment type="subunit">
    <text evidence="4">Interacts with translational regulator CsrA and flagellin(s).</text>
</comment>
<dbReference type="SUPFAM" id="SSF141457">
    <property type="entry name" value="BH3618-like"/>
    <property type="match status" value="1"/>
</dbReference>
<dbReference type="InterPro" id="IPR003775">
    <property type="entry name" value="Flagellar_assembly_factor_FliW"/>
</dbReference>
<keyword evidence="3 4" id="KW-0810">Translation regulation</keyword>
<evidence type="ECO:0000313" key="5">
    <source>
        <dbReference type="EMBL" id="CAI2717386.1"/>
    </source>
</evidence>
<dbReference type="HAMAP" id="MF_01185">
    <property type="entry name" value="FliW"/>
    <property type="match status" value="1"/>
</dbReference>
<keyword evidence="6" id="KW-1185">Reference proteome</keyword>
<gene>
    <name evidence="4 5" type="primary">fliW</name>
    <name evidence="5" type="ORF">NSPWAT_0527</name>
</gene>
<dbReference type="RefSeq" id="WP_282010329.1">
    <property type="nucleotide sequence ID" value="NZ_OX336137.1"/>
</dbReference>
<name>A0ABN8VZI4_9BACT</name>
<comment type="similarity">
    <text evidence="4">Belongs to the FliW family.</text>
</comment>
<dbReference type="Proteomes" id="UP001157733">
    <property type="component" value="Chromosome"/>
</dbReference>
<dbReference type="PANTHER" id="PTHR39190">
    <property type="entry name" value="FLAGELLAR ASSEMBLY FACTOR FLIW"/>
    <property type="match status" value="1"/>
</dbReference>
<evidence type="ECO:0000313" key="6">
    <source>
        <dbReference type="Proteomes" id="UP001157733"/>
    </source>
</evidence>
<dbReference type="EMBL" id="OX336137">
    <property type="protein sequence ID" value="CAI2717386.1"/>
    <property type="molecule type" value="Genomic_DNA"/>
</dbReference>
<comment type="function">
    <text evidence="4">Acts as an anti-CsrA protein, binds CsrA and prevents it from repressing translation of its target genes, one of which is flagellin. Binds to flagellin and participates in the assembly of the flagellum.</text>
</comment>